<organism evidence="1 2">
    <name type="scientific">Pristionchus fissidentatus</name>
    <dbReference type="NCBI Taxonomy" id="1538716"/>
    <lineage>
        <taxon>Eukaryota</taxon>
        <taxon>Metazoa</taxon>
        <taxon>Ecdysozoa</taxon>
        <taxon>Nematoda</taxon>
        <taxon>Chromadorea</taxon>
        <taxon>Rhabditida</taxon>
        <taxon>Rhabditina</taxon>
        <taxon>Diplogasteromorpha</taxon>
        <taxon>Diplogasteroidea</taxon>
        <taxon>Neodiplogasteridae</taxon>
        <taxon>Pristionchus</taxon>
    </lineage>
</organism>
<evidence type="ECO:0000313" key="2">
    <source>
        <dbReference type="Proteomes" id="UP001432322"/>
    </source>
</evidence>
<evidence type="ECO:0000313" key="1">
    <source>
        <dbReference type="EMBL" id="GMT34944.1"/>
    </source>
</evidence>
<gene>
    <name evidence="1" type="ORF">PFISCL1PPCAC_26241</name>
</gene>
<accession>A0AAV5WZP4</accession>
<feature type="non-terminal residue" evidence="1">
    <location>
        <position position="140"/>
    </location>
</feature>
<dbReference type="AlphaFoldDB" id="A0AAV5WZP4"/>
<dbReference type="EMBL" id="BTSY01000006">
    <property type="protein sequence ID" value="GMT34944.1"/>
    <property type="molecule type" value="Genomic_DNA"/>
</dbReference>
<comment type="caution">
    <text evidence="1">The sequence shown here is derived from an EMBL/GenBank/DDBJ whole genome shotgun (WGS) entry which is preliminary data.</text>
</comment>
<proteinExistence type="predicted"/>
<name>A0AAV5WZP4_9BILA</name>
<keyword evidence="2" id="KW-1185">Reference proteome</keyword>
<dbReference type="Proteomes" id="UP001432322">
    <property type="component" value="Unassembled WGS sequence"/>
</dbReference>
<reference evidence="1" key="1">
    <citation type="submission" date="2023-10" db="EMBL/GenBank/DDBJ databases">
        <title>Genome assembly of Pristionchus species.</title>
        <authorList>
            <person name="Yoshida K."/>
            <person name="Sommer R.J."/>
        </authorList>
    </citation>
    <scope>NUCLEOTIDE SEQUENCE</scope>
    <source>
        <strain evidence="1">RS5133</strain>
    </source>
</reference>
<feature type="non-terminal residue" evidence="1">
    <location>
        <position position="1"/>
    </location>
</feature>
<sequence length="140" mass="15735">WSRDITALNWYSLFSSSLSQSKCFPEWVDINGVHRVQVVHHQFHHTIRKRNHLSGCIFDCRRAGVNCLEAEFLIPNSCLRCGGDDCKVACARLLGDVGKVHVIVHDGFVDARAAVVTVDVDHLALVDDLLLRVDFPELVE</sequence>
<protein>
    <submittedName>
        <fullName evidence="1">Uncharacterized protein</fullName>
    </submittedName>
</protein>